<keyword evidence="4 6" id="KW-1133">Transmembrane helix</keyword>
<evidence type="ECO:0000256" key="6">
    <source>
        <dbReference type="SAM" id="Phobius"/>
    </source>
</evidence>
<dbReference type="PANTHER" id="PTHR30619">
    <property type="entry name" value="DNA INTERNALIZATION/COMPETENCE PROTEIN COMEC/REC2"/>
    <property type="match status" value="1"/>
</dbReference>
<dbReference type="Pfam" id="PF03772">
    <property type="entry name" value="Competence"/>
    <property type="match status" value="1"/>
</dbReference>
<dbReference type="EMBL" id="FQZZ01000005">
    <property type="protein sequence ID" value="SHK43974.1"/>
    <property type="molecule type" value="Genomic_DNA"/>
</dbReference>
<organism evidence="9 10">
    <name type="scientific">Lutimaribacter pacificus</name>
    <dbReference type="NCBI Taxonomy" id="391948"/>
    <lineage>
        <taxon>Bacteria</taxon>
        <taxon>Pseudomonadati</taxon>
        <taxon>Pseudomonadota</taxon>
        <taxon>Alphaproteobacteria</taxon>
        <taxon>Rhodobacterales</taxon>
        <taxon>Roseobacteraceae</taxon>
        <taxon>Lutimaribacter</taxon>
    </lineage>
</organism>
<evidence type="ECO:0000259" key="7">
    <source>
        <dbReference type="Pfam" id="PF03772"/>
    </source>
</evidence>
<dbReference type="AlphaFoldDB" id="A0A1H0F2K2"/>
<evidence type="ECO:0000256" key="4">
    <source>
        <dbReference type="ARBA" id="ARBA00022989"/>
    </source>
</evidence>
<evidence type="ECO:0000256" key="3">
    <source>
        <dbReference type="ARBA" id="ARBA00022692"/>
    </source>
</evidence>
<proteinExistence type="predicted"/>
<comment type="subcellular location">
    <subcellularLocation>
        <location evidence="1">Cell membrane</location>
        <topology evidence="1">Multi-pass membrane protein</topology>
    </subcellularLocation>
</comment>
<keyword evidence="3 6" id="KW-0812">Transmembrane</keyword>
<feature type="transmembrane region" description="Helical" evidence="6">
    <location>
        <begin position="488"/>
        <end position="508"/>
    </location>
</feature>
<evidence type="ECO:0000256" key="2">
    <source>
        <dbReference type="ARBA" id="ARBA00022475"/>
    </source>
</evidence>
<evidence type="ECO:0000256" key="1">
    <source>
        <dbReference type="ARBA" id="ARBA00004651"/>
    </source>
</evidence>
<feature type="transmembrane region" description="Helical" evidence="6">
    <location>
        <begin position="318"/>
        <end position="335"/>
    </location>
</feature>
<feature type="domain" description="DUF4131" evidence="8">
    <location>
        <begin position="42"/>
        <end position="196"/>
    </location>
</feature>
<dbReference type="InterPro" id="IPR025405">
    <property type="entry name" value="DUF4131"/>
</dbReference>
<name>A0A1H0F2K2_9RHOB</name>
<feature type="domain" description="ComEC/Rec2-related protein" evidence="7">
    <location>
        <begin position="236"/>
        <end position="511"/>
    </location>
</feature>
<protein>
    <submittedName>
        <fullName evidence="9">Competence protein ComEC</fullName>
    </submittedName>
</protein>
<feature type="transmembrane region" description="Helical" evidence="6">
    <location>
        <begin position="66"/>
        <end position="85"/>
    </location>
</feature>
<feature type="transmembrane region" description="Helical" evidence="6">
    <location>
        <begin position="256"/>
        <end position="282"/>
    </location>
</feature>
<gene>
    <name evidence="9" type="ORF">SAMN05444142_105160</name>
</gene>
<dbReference type="Pfam" id="PF13567">
    <property type="entry name" value="DUF4131"/>
    <property type="match status" value="1"/>
</dbReference>
<feature type="transmembrane region" description="Helical" evidence="6">
    <location>
        <begin position="363"/>
        <end position="382"/>
    </location>
</feature>
<accession>A0A1H0F2K2</accession>
<dbReference type="RefSeq" id="WP_149787539.1">
    <property type="nucleotide sequence ID" value="NZ_FNIO01000002.1"/>
</dbReference>
<dbReference type="Proteomes" id="UP000324252">
    <property type="component" value="Unassembled WGS sequence"/>
</dbReference>
<sequence length="675" mass="70290">MRIWNRVAAVLAAQRGHLFPWVPVALACGIGTYFALRWEPGLPHYLIACGVALTCGALASRAGAALGPLLWLCALLPAGAVLAGARAHGVAAPVLEFRYYGPVEGRIAGIDRSASDAVRLVLDRVRLDDVPPARTPARVRVSLHGEQGFAPLDPGRRVMMTAHLGPPSGPVEPGGFDFQRHAWFLRLGAVGYTRTPVLLATDTREGARLATLRHALSQRVQAALPGERGAFAAAIMTGDRAGIGQDTLQALRESNLAHLLAISGLHMGLLAGFVFATFRVAFAAVPWLGLRLPAKKLAAGLALAVAAGYLALSGGNVATERAFVMVAVMLVAVMLNRRALSLRAVAVAAVIVLALRPEALLGPGFQMSFAATTALVAAFGLIRDRGGLPGPKWLQPALAVAVSSAVAGAATGPVGAAHFNQIAHFGLPANLLSVPLMGILVMPAAVLAGLLMPFGFEGIALWVMGQGLGWVLAVAHRVAGIEGATGGIVAPGSQVLPLMALGALLLALWQGRLRWLGLAPVALSVLLWAGTERPPILVADSGALVGVMTDKGRVLSAARGAGFVATVWLENDGRPTDQEKAALGWTGAVDLGQGAWLHAARGKRAVFDADCAVRDWLVTNVPNPGGKPCLILDPGKLRDSGALAIWPGKDGPRIVTARGLSGYRLWNTPPEKRRQ</sequence>
<reference evidence="9 10" key="1">
    <citation type="submission" date="2016-11" db="EMBL/GenBank/DDBJ databases">
        <authorList>
            <person name="Varghese N."/>
            <person name="Submissions S."/>
        </authorList>
    </citation>
    <scope>NUCLEOTIDE SEQUENCE [LARGE SCALE GENOMIC DNA]</scope>
    <source>
        <strain evidence="9 10">DSM 29620</strain>
    </source>
</reference>
<feature type="transmembrane region" description="Helical" evidence="6">
    <location>
        <begin position="459"/>
        <end position="476"/>
    </location>
</feature>
<keyword evidence="5 6" id="KW-0472">Membrane</keyword>
<evidence type="ECO:0000313" key="10">
    <source>
        <dbReference type="Proteomes" id="UP000324252"/>
    </source>
</evidence>
<dbReference type="GO" id="GO:0005886">
    <property type="term" value="C:plasma membrane"/>
    <property type="evidence" value="ECO:0007669"/>
    <property type="project" value="UniProtKB-SubCell"/>
</dbReference>
<dbReference type="InterPro" id="IPR052159">
    <property type="entry name" value="Competence_DNA_uptake"/>
</dbReference>
<evidence type="ECO:0000259" key="8">
    <source>
        <dbReference type="Pfam" id="PF13567"/>
    </source>
</evidence>
<feature type="transmembrane region" description="Helical" evidence="6">
    <location>
        <begin position="294"/>
        <end position="312"/>
    </location>
</feature>
<feature type="transmembrane region" description="Helical" evidence="6">
    <location>
        <begin position="18"/>
        <end position="36"/>
    </location>
</feature>
<dbReference type="PANTHER" id="PTHR30619:SF1">
    <property type="entry name" value="RECOMBINATION PROTEIN 2"/>
    <property type="match status" value="1"/>
</dbReference>
<dbReference type="InterPro" id="IPR004477">
    <property type="entry name" value="ComEC_N"/>
</dbReference>
<dbReference type="PROSITE" id="PS51257">
    <property type="entry name" value="PROKAR_LIPOPROTEIN"/>
    <property type="match status" value="1"/>
</dbReference>
<keyword evidence="10" id="KW-1185">Reference proteome</keyword>
<feature type="transmembrane region" description="Helical" evidence="6">
    <location>
        <begin position="431"/>
        <end position="452"/>
    </location>
</feature>
<dbReference type="NCBIfam" id="TIGR00360">
    <property type="entry name" value="ComEC_N-term"/>
    <property type="match status" value="1"/>
</dbReference>
<feature type="transmembrane region" description="Helical" evidence="6">
    <location>
        <begin position="394"/>
        <end position="419"/>
    </location>
</feature>
<keyword evidence="2" id="KW-1003">Cell membrane</keyword>
<dbReference type="OrthoDB" id="9790149at2"/>
<feature type="transmembrane region" description="Helical" evidence="6">
    <location>
        <begin position="42"/>
        <end position="59"/>
    </location>
</feature>
<evidence type="ECO:0000313" key="9">
    <source>
        <dbReference type="EMBL" id="SHK43974.1"/>
    </source>
</evidence>
<evidence type="ECO:0000256" key="5">
    <source>
        <dbReference type="ARBA" id="ARBA00023136"/>
    </source>
</evidence>